<evidence type="ECO:0000313" key="4">
    <source>
        <dbReference type="Proteomes" id="UP001046870"/>
    </source>
</evidence>
<feature type="region of interest" description="Disordered" evidence="1">
    <location>
        <begin position="608"/>
        <end position="639"/>
    </location>
</feature>
<feature type="region of interest" description="Disordered" evidence="1">
    <location>
        <begin position="1415"/>
        <end position="1724"/>
    </location>
</feature>
<reference evidence="3" key="1">
    <citation type="submission" date="2021-01" db="EMBL/GenBank/DDBJ databases">
        <authorList>
            <person name="Zahm M."/>
            <person name="Roques C."/>
            <person name="Cabau C."/>
            <person name="Klopp C."/>
            <person name="Donnadieu C."/>
            <person name="Jouanno E."/>
            <person name="Lampietro C."/>
            <person name="Louis A."/>
            <person name="Herpin A."/>
            <person name="Echchiki A."/>
            <person name="Berthelot C."/>
            <person name="Parey E."/>
            <person name="Roest-Crollius H."/>
            <person name="Braasch I."/>
            <person name="Postlethwait J."/>
            <person name="Bobe J."/>
            <person name="Montfort J."/>
            <person name="Bouchez O."/>
            <person name="Begum T."/>
            <person name="Mejri S."/>
            <person name="Adams A."/>
            <person name="Chen W.-J."/>
            <person name="Guiguen Y."/>
        </authorList>
    </citation>
    <scope>NUCLEOTIDE SEQUENCE</scope>
    <source>
        <strain evidence="3">YG-15Mar2019-1</strain>
        <tissue evidence="3">Brain</tissue>
    </source>
</reference>
<name>A0A9D3TID5_MEGAT</name>
<sequence length="1808" mass="184894">MEARAGLFRRPRATCTSIVSVDMDDEDGRCLLDVICDPQALNDFLHGSETHLDTDDLLDGSADPSSSFFSSAGGHVPEVQASNQLSASVPAGVPSGSVDLDFLEDDDILGGSSPGGSGVGTNSEPCDILQQSLAEANITEQSLQEAEAELDLGSFGIPGLTPVVQPLHDPGLAGAGGTGVGVGIGVGVGGSAQIFPGAASSSTATPPGAAPDMIGPVLAHPGLQLQPQVMNKAISVQPFMQQVGLGNVTLQPISGLQALPNGSQSGHLGIGQIQVVGQPTVMTINQSGQPILAKTMGGYQLHQPGPETGAASAQARLGASVLSSTAGGGLLIQGGKANLASPALNGAVVGVSSASTTNSLSGSTMTTSSGLVGFSGAPLGAGIAAQQKALNQGALMQNNDVSKALGVQQGQVPVTTSPNVAFLAGKPSGNVVLSTQAAPQGASFPQAIFKQQAPHTGGKPLSVHVLNQSGSIVIPSQTVLQGQNHQFLLPQLQAGGQILAQHPGGHIITSQGPGGQLIANQILAANQNLNLGQVLAPQGHPGTAHILSGPIQLQPGQIGHPTVFQMPVSLAQTQTQAHPAAGQAQTVIQGMPLQNSLAMLSQVEGLGPAVSLQPPPPQLAGGVPSSSSSSGSSGGAAVGGACQPVEGVAVLGGAVDQAAHPAPPPSILTVQTAPPVSVPVPTSLSSSPSSSSASSSSNPPVATLTAPPAQHSPGKLLLAPQGSGMILSHESLMFLQQEQQQQQQQQQTESALPSSGCVPASVIVSSNAAPAPSGRDGLSAEAWLGQSSAHPVGPTNKAAVVYQIPSTGHQQQAKVLGASPSHPLSAHSAASSLSQTGSPQPVQPPAVILGQQMQSPLHQQQQSRPPSEPPPLPQPQSRPPSRSCTPSSLPPLFIIHNQIGDSPQQPQQPQPQAQPPAQSRPPSQPAPFQQDAPPSSCSPKPPRAPPVQFQFAAPPAGASLGAAAPKQQAPVLSLTAEQQQTLQLVSAQLQTLSAIAQPSPQQKQLLDRLHQVQHSIILQAKQQAQPQTLAPSQFSPQQDTSSAQIVASSAGASTSMLQQTTVLVKTPAPVSSEVKVFPGAPATAGAVVKQEVSSVSLTQSVQSKQGVISSVGGLSVMKGGLQVMGTGVSQLSTPQPPAPVQTQTTTLKMPFSMKPSKEARMLEQLRKQQGSVLHPDYSSPFRSFADALQRLIPYHLYQGTPSSLQDYRRVDEEFESVSSHLLKRTRAMLDKYRLLLFEESKQRLGPSAEMVMIDRMFIQEEKTALNQDRLLAKERPDEYAALQSAAASIQHPAEPSAVKAAAPAAATPTQTPAPAHYPPTKLVIKQGGGGASVSWSTSSAPTPAAARLGSAGQGSSLPSTPSFSRSGGGDDDDSLPQRSSKPPIKTYEARRRIGLKLKIKQEAGLTKVVHNTALDPVHSQSHPPARPDPQQPRPAVPAAAAVRTPPHTCSSAPSPAVSTATSLAGPAQRGAPSSTVSSSLPSSTSSFSSTQMNGTLEHHGAGGGKGNAVATPPTSCRLPLRKTYRENISPPLRPGVAGGRGTPHPPQHPSNPHGPSPRSRGSPSPPGRTVIASMKVENRGGKGHSQDHRNTGQGPGGGGGNAQSRGSSPGLMHELAEVEEAFYRGMVKNQHPLHHSGEENDEQEDREDGGGLGRVRGHGGKGGERPPRAEQQAPAPPSPTGSSCSWDSLLPAKRHKSDSPDMDNASFSSGSPPPDDSLNEHLQSAIDSILNLQQGAPSACISGGPAGVQGVNPSHQSHTQRRADPSAAPYRPAPLPLASQRSQLGGAGGEFSSSRGQNGKLASRTYSR</sequence>
<feature type="region of interest" description="Disordered" evidence="1">
    <location>
        <begin position="656"/>
        <end position="720"/>
    </location>
</feature>
<dbReference type="PANTHER" id="PTHR15572">
    <property type="entry name" value="GLIOMA TUMOR SUPPRESSOR CANDIDATE REGION GENE 1"/>
    <property type="match status" value="1"/>
</dbReference>
<feature type="compositionally biased region" description="Basic and acidic residues" evidence="1">
    <location>
        <begin position="1576"/>
        <end position="1590"/>
    </location>
</feature>
<gene>
    <name evidence="3" type="ORF">MATL_G00042870</name>
</gene>
<feature type="compositionally biased region" description="Low complexity" evidence="1">
    <location>
        <begin position="620"/>
        <end position="631"/>
    </location>
</feature>
<feature type="compositionally biased region" description="Low complexity" evidence="1">
    <location>
        <begin position="1436"/>
        <end position="1464"/>
    </location>
</feature>
<dbReference type="InterPro" id="IPR052438">
    <property type="entry name" value="Chromatin_remod/trans_coact"/>
</dbReference>
<keyword evidence="4" id="KW-1185">Reference proteome</keyword>
<dbReference type="EMBL" id="JAFDVH010000003">
    <property type="protein sequence ID" value="KAG7483861.1"/>
    <property type="molecule type" value="Genomic_DNA"/>
</dbReference>
<feature type="compositionally biased region" description="Low complexity" evidence="1">
    <location>
        <begin position="737"/>
        <end position="747"/>
    </location>
</feature>
<accession>A0A9D3TID5</accession>
<evidence type="ECO:0000313" key="3">
    <source>
        <dbReference type="EMBL" id="KAG7483861.1"/>
    </source>
</evidence>
<dbReference type="OrthoDB" id="2556847at2759"/>
<feature type="compositionally biased region" description="Pro residues" evidence="1">
    <location>
        <begin position="1543"/>
        <end position="1555"/>
    </location>
</feature>
<dbReference type="Proteomes" id="UP001046870">
    <property type="component" value="Chromosome 3"/>
</dbReference>
<feature type="region of interest" description="Disordered" evidence="1">
    <location>
        <begin position="811"/>
        <end position="951"/>
    </location>
</feature>
<evidence type="ECO:0000259" key="2">
    <source>
        <dbReference type="Pfam" id="PF15249"/>
    </source>
</evidence>
<feature type="compositionally biased region" description="Pro residues" evidence="1">
    <location>
        <begin position="866"/>
        <end position="878"/>
    </location>
</feature>
<feature type="domain" description="GLTSCR protein conserved" evidence="2">
    <location>
        <begin position="1169"/>
        <end position="1269"/>
    </location>
</feature>
<feature type="region of interest" description="Disordered" evidence="1">
    <location>
        <begin position="1736"/>
        <end position="1808"/>
    </location>
</feature>
<evidence type="ECO:0000256" key="1">
    <source>
        <dbReference type="SAM" id="MobiDB-lite"/>
    </source>
</evidence>
<feature type="region of interest" description="Disordered" evidence="1">
    <location>
        <begin position="1293"/>
        <end position="1389"/>
    </location>
</feature>
<feature type="compositionally biased region" description="Low complexity" evidence="1">
    <location>
        <begin position="851"/>
        <end position="865"/>
    </location>
</feature>
<feature type="compositionally biased region" description="Low complexity" evidence="1">
    <location>
        <begin position="1332"/>
        <end position="1346"/>
    </location>
</feature>
<feature type="compositionally biased region" description="Low complexity" evidence="1">
    <location>
        <begin position="1355"/>
        <end position="1365"/>
    </location>
</feature>
<feature type="compositionally biased region" description="Low complexity" evidence="1">
    <location>
        <begin position="879"/>
        <end position="892"/>
    </location>
</feature>
<feature type="compositionally biased region" description="Pro residues" evidence="1">
    <location>
        <begin position="1424"/>
        <end position="1435"/>
    </location>
</feature>
<feature type="compositionally biased region" description="Low complexity" evidence="1">
    <location>
        <begin position="818"/>
        <end position="834"/>
    </location>
</feature>
<protein>
    <recommendedName>
        <fullName evidence="2">GLTSCR protein conserved domain-containing protein</fullName>
    </recommendedName>
</protein>
<comment type="caution">
    <text evidence="3">The sequence shown here is derived from an EMBL/GenBank/DDBJ whole genome shotgun (WGS) entry which is preliminary data.</text>
</comment>
<dbReference type="GO" id="GO:0045893">
    <property type="term" value="P:positive regulation of DNA-templated transcription"/>
    <property type="evidence" value="ECO:0007669"/>
    <property type="project" value="TreeGrafter"/>
</dbReference>
<feature type="compositionally biased region" description="Pro residues" evidence="1">
    <location>
        <begin position="906"/>
        <end position="925"/>
    </location>
</feature>
<proteinExistence type="predicted"/>
<feature type="compositionally biased region" description="Low complexity" evidence="1">
    <location>
        <begin position="1293"/>
        <end position="1320"/>
    </location>
</feature>
<dbReference type="GO" id="GO:0016514">
    <property type="term" value="C:SWI/SNF complex"/>
    <property type="evidence" value="ECO:0007669"/>
    <property type="project" value="TreeGrafter"/>
</dbReference>
<dbReference type="Pfam" id="PF15249">
    <property type="entry name" value="GLTSCR1"/>
    <property type="match status" value="1"/>
</dbReference>
<organism evidence="3 4">
    <name type="scientific">Megalops atlanticus</name>
    <name type="common">Tarpon</name>
    <name type="synonym">Clupea gigantea</name>
    <dbReference type="NCBI Taxonomy" id="7932"/>
    <lineage>
        <taxon>Eukaryota</taxon>
        <taxon>Metazoa</taxon>
        <taxon>Chordata</taxon>
        <taxon>Craniata</taxon>
        <taxon>Vertebrata</taxon>
        <taxon>Euteleostomi</taxon>
        <taxon>Actinopterygii</taxon>
        <taxon>Neopterygii</taxon>
        <taxon>Teleostei</taxon>
        <taxon>Elopiformes</taxon>
        <taxon>Megalopidae</taxon>
        <taxon>Megalops</taxon>
    </lineage>
</organism>
<feature type="region of interest" description="Disordered" evidence="1">
    <location>
        <begin position="737"/>
        <end position="756"/>
    </location>
</feature>
<dbReference type="InterPro" id="IPR015671">
    <property type="entry name" value="GSCR1_dom"/>
</dbReference>
<feature type="compositionally biased region" description="Low complexity" evidence="1">
    <location>
        <begin position="1473"/>
        <end position="1490"/>
    </location>
</feature>
<feature type="compositionally biased region" description="Low complexity" evidence="1">
    <location>
        <begin position="672"/>
        <end position="703"/>
    </location>
</feature>
<dbReference type="PANTHER" id="PTHR15572:SF1">
    <property type="entry name" value="BRD4-INTERACTING CHROMATIN-REMODELING COMPLEX-ASSOCIATED PROTEIN"/>
    <property type="match status" value="1"/>
</dbReference>